<evidence type="ECO:0000256" key="2">
    <source>
        <dbReference type="SAM" id="MobiDB-lite"/>
    </source>
</evidence>
<keyword evidence="4" id="KW-0614">Plasmid</keyword>
<name>A0A1Z4M2X8_9CYAN</name>
<dbReference type="AlphaFoldDB" id="A0A1Z4M2X8"/>
<proteinExistence type="predicted"/>
<dbReference type="InterPro" id="IPR007159">
    <property type="entry name" value="SpoVT-AbrB_dom"/>
</dbReference>
<evidence type="ECO:0000313" key="5">
    <source>
        <dbReference type="Proteomes" id="UP000218418"/>
    </source>
</evidence>
<dbReference type="PROSITE" id="PS51740">
    <property type="entry name" value="SPOVT_ABRB"/>
    <property type="match status" value="1"/>
</dbReference>
<feature type="compositionally biased region" description="Basic and acidic residues" evidence="2">
    <location>
        <begin position="60"/>
        <end position="72"/>
    </location>
</feature>
<gene>
    <name evidence="4" type="ORF">NIES267_73400</name>
</gene>
<dbReference type="Gene3D" id="2.10.260.10">
    <property type="match status" value="1"/>
</dbReference>
<feature type="region of interest" description="Disordered" evidence="2">
    <location>
        <begin position="52"/>
        <end position="72"/>
    </location>
</feature>
<evidence type="ECO:0000259" key="3">
    <source>
        <dbReference type="PROSITE" id="PS51740"/>
    </source>
</evidence>
<dbReference type="OrthoDB" id="9811597at2"/>
<protein>
    <recommendedName>
        <fullName evidence="3">SpoVT-AbrB domain-containing protein</fullName>
    </recommendedName>
</protein>
<dbReference type="InterPro" id="IPR037914">
    <property type="entry name" value="SpoVT-AbrB_sf"/>
</dbReference>
<organism evidence="4 5">
    <name type="scientific">Calothrix parasitica NIES-267</name>
    <dbReference type="NCBI Taxonomy" id="1973488"/>
    <lineage>
        <taxon>Bacteria</taxon>
        <taxon>Bacillati</taxon>
        <taxon>Cyanobacteriota</taxon>
        <taxon>Cyanophyceae</taxon>
        <taxon>Nostocales</taxon>
        <taxon>Calotrichaceae</taxon>
        <taxon>Calothrix</taxon>
    </lineage>
</organism>
<feature type="domain" description="SpoVT-AbrB" evidence="3">
    <location>
        <begin position="2"/>
        <end position="47"/>
    </location>
</feature>
<accession>A0A1Z4M2X8</accession>
<keyword evidence="1" id="KW-0238">DNA-binding</keyword>
<sequence>MTYTLTVNTKGQVVIPKEVRDIFAIGKYLKLEINKEKQVLEIRKPVRSLSDMAGCLKNDTSPKEPPTKEQMKELRKKIIAKKHGSN</sequence>
<geneLocation type="plasmid" evidence="5">
    <name>Plasmid2 dna</name>
</geneLocation>
<keyword evidence="5" id="KW-1185">Reference proteome</keyword>
<dbReference type="GO" id="GO:0003677">
    <property type="term" value="F:DNA binding"/>
    <property type="evidence" value="ECO:0007669"/>
    <property type="project" value="UniProtKB-UniRule"/>
</dbReference>
<dbReference type="SUPFAM" id="SSF89447">
    <property type="entry name" value="AbrB/MazE/MraZ-like"/>
    <property type="match status" value="1"/>
</dbReference>
<dbReference type="NCBIfam" id="TIGR01439">
    <property type="entry name" value="lp_hng_hel_AbrB"/>
    <property type="match status" value="1"/>
</dbReference>
<reference evidence="4 5" key="1">
    <citation type="submission" date="2017-06" db="EMBL/GenBank/DDBJ databases">
        <title>Genome sequencing of cyanobaciteial culture collection at National Institute for Environmental Studies (NIES).</title>
        <authorList>
            <person name="Hirose Y."/>
            <person name="Shimura Y."/>
            <person name="Fujisawa T."/>
            <person name="Nakamura Y."/>
            <person name="Kawachi M."/>
        </authorList>
    </citation>
    <scope>NUCLEOTIDE SEQUENCE [LARGE SCALE GENOMIC DNA]</scope>
    <source>
        <strain evidence="4 5">NIES-267</strain>
        <plasmid evidence="5">Plasmid2 dna</plasmid>
    </source>
</reference>
<dbReference type="SMART" id="SM00966">
    <property type="entry name" value="SpoVT_AbrB"/>
    <property type="match status" value="1"/>
</dbReference>
<evidence type="ECO:0000313" key="4">
    <source>
        <dbReference type="EMBL" id="BAY87816.1"/>
    </source>
</evidence>
<evidence type="ECO:0000256" key="1">
    <source>
        <dbReference type="PROSITE-ProRule" id="PRU01076"/>
    </source>
</evidence>
<dbReference type="Proteomes" id="UP000218418">
    <property type="component" value="Plasmid plasmid2"/>
</dbReference>
<dbReference type="EMBL" id="AP018229">
    <property type="protein sequence ID" value="BAY87816.1"/>
    <property type="molecule type" value="Genomic_DNA"/>
</dbReference>